<feature type="domain" description="Ubiquinol-cytochrome c chaperone" evidence="2">
    <location>
        <begin position="56"/>
        <end position="227"/>
    </location>
</feature>
<feature type="domain" description="DUF3944" evidence="3">
    <location>
        <begin position="3"/>
        <end position="37"/>
    </location>
</feature>
<dbReference type="InterPro" id="IPR021150">
    <property type="entry name" value="Ubiq_cyt_c_chap"/>
</dbReference>
<protein>
    <submittedName>
        <fullName evidence="4">DUF3944 domain-containing protein</fullName>
    </submittedName>
</protein>
<evidence type="ECO:0000256" key="1">
    <source>
        <dbReference type="ARBA" id="ARBA00006436"/>
    </source>
</evidence>
<dbReference type="Pfam" id="PF13099">
    <property type="entry name" value="DUF3944"/>
    <property type="match status" value="1"/>
</dbReference>
<reference evidence="4" key="1">
    <citation type="journal article" date="2018" name="Genome Biol.">
        <title>SKESA: strategic k-mer extension for scrupulous assemblies.</title>
        <authorList>
            <person name="Souvorov A."/>
            <person name="Agarwala R."/>
            <person name="Lipman D.J."/>
        </authorList>
    </citation>
    <scope>NUCLEOTIDE SEQUENCE</scope>
    <source>
        <strain evidence="4">BCW_2665</strain>
    </source>
</reference>
<comment type="similarity">
    <text evidence="1">Belongs to the UPF0174 family.</text>
</comment>
<proteinExistence type="inferred from homology"/>
<sequence length="250" mass="28102">MAYRQDSDLEFLAKCSDRDLDDLVNLLIYDNDGKKRWTEELSNNRQYKEFVPRHSVYWREIAAEIQCYGGNTIATLLRGGKGVCYREILIDVCNKLKVNFNAKSRIEVIEQNLLLKILSDSLDNMSSEDIKVFAMELGLDEVTRFTPEAVLSAFQYIFRAGGFRSYQVTLKFANLLLKILIGRGLTLAGNQILVKALSILTGPIGWTITAAWTIVDVGGTAYRVTIPAVIQVAVLRAKVNNNIKDSDITL</sequence>
<dbReference type="InterPro" id="IPR025217">
    <property type="entry name" value="DUF3944"/>
</dbReference>
<evidence type="ECO:0000259" key="3">
    <source>
        <dbReference type="Pfam" id="PF13099"/>
    </source>
</evidence>
<evidence type="ECO:0000313" key="4">
    <source>
        <dbReference type="EMBL" id="HAE8243068.1"/>
    </source>
</evidence>
<gene>
    <name evidence="4" type="ORF">G4174_003922</name>
</gene>
<evidence type="ECO:0000259" key="2">
    <source>
        <dbReference type="Pfam" id="PF03981"/>
    </source>
</evidence>
<name>A0A737IEB1_SALET</name>
<dbReference type="AlphaFoldDB" id="A0A737IEB1"/>
<accession>A0A737IEB1</accession>
<reference evidence="4" key="2">
    <citation type="submission" date="2018-07" db="EMBL/GenBank/DDBJ databases">
        <authorList>
            <consortium name="NCBI Pathogen Detection Project"/>
        </authorList>
    </citation>
    <scope>NUCLEOTIDE SEQUENCE</scope>
    <source>
        <strain evidence="4">BCW_2665</strain>
    </source>
</reference>
<dbReference type="Pfam" id="PF03981">
    <property type="entry name" value="Ubiq_cyt_C_chap"/>
    <property type="match status" value="1"/>
</dbReference>
<dbReference type="EMBL" id="DAATGM010000022">
    <property type="protein sequence ID" value="HAE8243068.1"/>
    <property type="molecule type" value="Genomic_DNA"/>
</dbReference>
<comment type="caution">
    <text evidence="4">The sequence shown here is derived from an EMBL/GenBank/DDBJ whole genome shotgun (WGS) entry which is preliminary data.</text>
</comment>
<organism evidence="4">
    <name type="scientific">Salmonella enterica subsp. enterica serovar Concord</name>
    <dbReference type="NCBI Taxonomy" id="483687"/>
    <lineage>
        <taxon>Bacteria</taxon>
        <taxon>Pseudomonadati</taxon>
        <taxon>Pseudomonadota</taxon>
        <taxon>Gammaproteobacteria</taxon>
        <taxon>Enterobacterales</taxon>
        <taxon>Enterobacteriaceae</taxon>
        <taxon>Salmonella</taxon>
    </lineage>
</organism>